<sequence length="373" mass="39673">MSAPRNRVLVVGGHWEPVIAHLLGAERLESVAQASSTAAASHHPWTIDNKYYTADLVVTVARHWDAVEPAHWAEADAVVAVFDAHEHATFTMLNDALQHVQEHEPSVLLCVRSYETGRGEEAQPNTATTNASSNEVPATSTVSREQAIAWCIKNGFEYVAVARGAGLDANGNAIATQTADDDEDEDDDDEGIDRVRQALFSNMWESMVRKEANAGNATRSGRNSTTAGAQANAGDRPSSQQSTSTASSAAAAADLQQLLASALRAGTGPADSSLPSASGLNNRVDWGLGPEEDDTEAHFDEFDKALGKLAQMKAKAAGLPDQERRALAEQVAMSFYSLLGGDDEDDEGNYGGDDSDDEDASAMLAEMMAKLKQ</sequence>
<dbReference type="Gene3D" id="3.40.50.11960">
    <property type="match status" value="1"/>
</dbReference>
<evidence type="ECO:0000313" key="2">
    <source>
        <dbReference type="EMBL" id="KJE96746.1"/>
    </source>
</evidence>
<dbReference type="Pfam" id="PF10199">
    <property type="entry name" value="Adaptin_binding"/>
    <property type="match status" value="1"/>
</dbReference>
<evidence type="ECO:0000313" key="3">
    <source>
        <dbReference type="Proteomes" id="UP000008743"/>
    </source>
</evidence>
<evidence type="ECO:0000256" key="1">
    <source>
        <dbReference type="SAM" id="MobiDB-lite"/>
    </source>
</evidence>
<feature type="compositionally biased region" description="Polar residues" evidence="1">
    <location>
        <begin position="215"/>
        <end position="229"/>
    </location>
</feature>
<dbReference type="STRING" id="595528.A0A0D2UP35"/>
<dbReference type="PANTHER" id="PTHR14659">
    <property type="entry name" value="ALPHA- AND GAMMA-ADAPTIN-BINDING PROTEIN P34"/>
    <property type="match status" value="1"/>
</dbReference>
<feature type="compositionally biased region" description="Low complexity" evidence="1">
    <location>
        <begin position="238"/>
        <end position="249"/>
    </location>
</feature>
<feature type="compositionally biased region" description="Polar residues" evidence="1">
    <location>
        <begin position="123"/>
        <end position="138"/>
    </location>
</feature>
<dbReference type="eggNOG" id="KOG4273">
    <property type="taxonomic scope" value="Eukaryota"/>
</dbReference>
<feature type="region of interest" description="Disordered" evidence="1">
    <location>
        <begin position="212"/>
        <end position="249"/>
    </location>
</feature>
<feature type="region of interest" description="Disordered" evidence="1">
    <location>
        <begin position="339"/>
        <end position="364"/>
    </location>
</feature>
<dbReference type="PANTHER" id="PTHR14659:SF1">
    <property type="entry name" value="ALPHA- AND GAMMA-ADAPTIN-BINDING PROTEIN P34"/>
    <property type="match status" value="1"/>
</dbReference>
<feature type="region of interest" description="Disordered" evidence="1">
    <location>
        <begin position="119"/>
        <end position="138"/>
    </location>
</feature>
<feature type="compositionally biased region" description="Acidic residues" evidence="1">
    <location>
        <begin position="341"/>
        <end position="360"/>
    </location>
</feature>
<dbReference type="Proteomes" id="UP000008743">
    <property type="component" value="Unassembled WGS sequence"/>
</dbReference>
<dbReference type="InParanoid" id="A0A0D2UP35"/>
<dbReference type="EMBL" id="KE346372">
    <property type="protein sequence ID" value="KJE96746.1"/>
    <property type="molecule type" value="Genomic_DNA"/>
</dbReference>
<dbReference type="OMA" id="NEASHSF"/>
<accession>A0A0D2UP35</accession>
<organism evidence="2 3">
    <name type="scientific">Capsaspora owczarzaki (strain ATCC 30864)</name>
    <dbReference type="NCBI Taxonomy" id="595528"/>
    <lineage>
        <taxon>Eukaryota</taxon>
        <taxon>Filasterea</taxon>
        <taxon>Capsaspora</taxon>
    </lineage>
</organism>
<reference evidence="3" key="1">
    <citation type="submission" date="2011-02" db="EMBL/GenBank/DDBJ databases">
        <title>The Genome Sequence of Capsaspora owczarzaki ATCC 30864.</title>
        <authorList>
            <person name="Russ C."/>
            <person name="Cuomo C."/>
            <person name="Burger G."/>
            <person name="Gray M.W."/>
            <person name="Holland P.W.H."/>
            <person name="King N."/>
            <person name="Lang F.B.F."/>
            <person name="Roger A.J."/>
            <person name="Ruiz-Trillo I."/>
            <person name="Young S.K."/>
            <person name="Zeng Q."/>
            <person name="Gargeya S."/>
            <person name="Alvarado L."/>
            <person name="Berlin A."/>
            <person name="Chapman S.B."/>
            <person name="Chen Z."/>
            <person name="Freedman E."/>
            <person name="Gellesch M."/>
            <person name="Goldberg J."/>
            <person name="Griggs A."/>
            <person name="Gujja S."/>
            <person name="Heilman E."/>
            <person name="Heiman D."/>
            <person name="Howarth C."/>
            <person name="Mehta T."/>
            <person name="Neiman D."/>
            <person name="Pearson M."/>
            <person name="Roberts A."/>
            <person name="Saif S."/>
            <person name="Shea T."/>
            <person name="Shenoy N."/>
            <person name="Sisk P."/>
            <person name="Stolte C."/>
            <person name="Sykes S."/>
            <person name="White J."/>
            <person name="Yandava C."/>
            <person name="Haas B."/>
            <person name="Nusbaum C."/>
            <person name="Birren B."/>
        </authorList>
    </citation>
    <scope>NUCLEOTIDE SEQUENCE</scope>
    <source>
        <strain evidence="3">ATCC 30864</strain>
    </source>
</reference>
<keyword evidence="3" id="KW-1185">Reference proteome</keyword>
<protein>
    <submittedName>
        <fullName evidence="2">Uncharacterized protein</fullName>
    </submittedName>
</protein>
<proteinExistence type="predicted"/>
<dbReference type="OrthoDB" id="10261384at2759"/>
<dbReference type="InterPro" id="IPR019341">
    <property type="entry name" value="Alpha/Gamma-adaptin-bd_p34"/>
</dbReference>
<name>A0A0D2UP35_CAPO3</name>
<dbReference type="AlphaFoldDB" id="A0A0D2UP35"/>
<dbReference type="RefSeq" id="XP_004343744.1">
    <property type="nucleotide sequence ID" value="XM_004343694.2"/>
</dbReference>
<feature type="region of interest" description="Disordered" evidence="1">
    <location>
        <begin position="266"/>
        <end position="294"/>
    </location>
</feature>
<gene>
    <name evidence="2" type="ORF">CAOG_007020</name>
</gene>